<dbReference type="EMBL" id="UINC01012250">
    <property type="protein sequence ID" value="SVA53595.1"/>
    <property type="molecule type" value="Genomic_DNA"/>
</dbReference>
<dbReference type="AlphaFoldDB" id="A0A381WM87"/>
<accession>A0A381WM87</accession>
<reference evidence="1" key="1">
    <citation type="submission" date="2018-05" db="EMBL/GenBank/DDBJ databases">
        <authorList>
            <person name="Lanie J.A."/>
            <person name="Ng W.-L."/>
            <person name="Kazmierczak K.M."/>
            <person name="Andrzejewski T.M."/>
            <person name="Davidsen T.M."/>
            <person name="Wayne K.J."/>
            <person name="Tettelin H."/>
            <person name="Glass J.I."/>
            <person name="Rusch D."/>
            <person name="Podicherti R."/>
            <person name="Tsui H.-C.T."/>
            <person name="Winkler M.E."/>
        </authorList>
    </citation>
    <scope>NUCLEOTIDE SEQUENCE</scope>
</reference>
<feature type="non-terminal residue" evidence="1">
    <location>
        <position position="1"/>
    </location>
</feature>
<sequence length="31" mass="3613">WSILLLFACEICISKLNSTELKTFAKLHIYN</sequence>
<protein>
    <submittedName>
        <fullName evidence="1">Uncharacterized protein</fullName>
    </submittedName>
</protein>
<proteinExistence type="predicted"/>
<evidence type="ECO:0000313" key="1">
    <source>
        <dbReference type="EMBL" id="SVA53595.1"/>
    </source>
</evidence>
<organism evidence="1">
    <name type="scientific">marine metagenome</name>
    <dbReference type="NCBI Taxonomy" id="408172"/>
    <lineage>
        <taxon>unclassified sequences</taxon>
        <taxon>metagenomes</taxon>
        <taxon>ecological metagenomes</taxon>
    </lineage>
</organism>
<name>A0A381WM87_9ZZZZ</name>
<gene>
    <name evidence="1" type="ORF">METZ01_LOCUS106449</name>
</gene>